<dbReference type="EMBL" id="DF238840">
    <property type="protein sequence ID" value="GAF26182.1"/>
    <property type="molecule type" value="Genomic_DNA"/>
</dbReference>
<feature type="domain" description="Wadjet protein JetD C-terminal" evidence="1">
    <location>
        <begin position="312"/>
        <end position="437"/>
    </location>
</feature>
<dbReference type="GO" id="GO:0016853">
    <property type="term" value="F:isomerase activity"/>
    <property type="evidence" value="ECO:0007669"/>
    <property type="project" value="UniProtKB-KW"/>
</dbReference>
<keyword evidence="3" id="KW-0413">Isomerase</keyword>
<dbReference type="InterPro" id="IPR024534">
    <property type="entry name" value="JetD_C"/>
</dbReference>
<evidence type="ECO:0000313" key="3">
    <source>
        <dbReference type="EMBL" id="GAF26182.1"/>
    </source>
</evidence>
<dbReference type="InterPro" id="IPR024537">
    <property type="entry name" value="DUF3322"/>
</dbReference>
<dbReference type="Proteomes" id="UP000063718">
    <property type="component" value="Unassembled WGS sequence"/>
</dbReference>
<dbReference type="Pfam" id="PF09983">
    <property type="entry name" value="JetD_C"/>
    <property type="match status" value="1"/>
</dbReference>
<feature type="domain" description="DUF3322" evidence="2">
    <location>
        <begin position="35"/>
        <end position="207"/>
    </location>
</feature>
<dbReference type="GO" id="GO:0005694">
    <property type="term" value="C:chromosome"/>
    <property type="evidence" value="ECO:0007669"/>
    <property type="project" value="InterPro"/>
</dbReference>
<name>A0A0S6UFG0_NEOTH</name>
<dbReference type="AlphaFoldDB" id="A0A0S6UFG0"/>
<proteinExistence type="predicted"/>
<sequence length="441" mass="49543">MAGTGRDLQAQYRYRILSLLISKYEGSRSFQTGTPGKQRPQFAMKKSPLAGDYFDEMDHRKREAIHAALAELAAAGVVEVTWPRFQEGRQVEKVYLNFDAIPRAYELAGLVPRAERICRLRQVLAPLATHPWEWVRRWWAGVDASLGERRSAGLDLEDPEGYGELVKVLLALPELEDIIPERVFSQRVLGDSKAFEQRVKKRLLALLKSYGPEEYETDAEYLDSVGLTDNPKMVLVAGPMTFRVGRTTVNVGELPGGLGLAAHTVRAMEITAVAARWVLLVENLTSYYQVMQGVSELAVPCREGGGGRGLAVEGPAGLVVYTGGFPHRSVQLFLRRLQDYRESPGATARPPVYHWGDMDYGGIRICEYIRRNLIPDLQPYLMDVTTYTRYLPAGIPFGDEYAARLRHLAEDPAYAPWHPLLQAMLKHRKWVEQESIAISGF</sequence>
<protein>
    <submittedName>
        <fullName evidence="3">DNA topoisomerase VI, subunit A</fullName>
    </submittedName>
</protein>
<dbReference type="SUPFAM" id="SSF56726">
    <property type="entry name" value="DNA topoisomerase IV, alpha subunit"/>
    <property type="match status" value="1"/>
</dbReference>
<evidence type="ECO:0000259" key="2">
    <source>
        <dbReference type="Pfam" id="PF11795"/>
    </source>
</evidence>
<gene>
    <name evidence="3" type="ORF">MTY_1521</name>
</gene>
<organism evidence="3">
    <name type="scientific">Moorella thermoacetica Y72</name>
    <dbReference type="NCBI Taxonomy" id="1325331"/>
    <lineage>
        <taxon>Bacteria</taxon>
        <taxon>Bacillati</taxon>
        <taxon>Bacillota</taxon>
        <taxon>Clostridia</taxon>
        <taxon>Neomoorellales</taxon>
        <taxon>Neomoorellaceae</taxon>
        <taxon>Neomoorella</taxon>
    </lineage>
</organism>
<dbReference type="Pfam" id="PF11795">
    <property type="entry name" value="DUF3322"/>
    <property type="match status" value="1"/>
</dbReference>
<reference evidence="3" key="1">
    <citation type="journal article" date="2014" name="Gene">
        <title>Genome-guided analysis of transformation efficiency and carbon dioxide assimilation by Moorella thermoacetica Y72.</title>
        <authorList>
            <person name="Tsukahara K."/>
            <person name="Kita A."/>
            <person name="Nakashimada Y."/>
            <person name="Hoshino T."/>
            <person name="Murakami K."/>
        </authorList>
    </citation>
    <scope>NUCLEOTIDE SEQUENCE [LARGE SCALE GENOMIC DNA]</scope>
    <source>
        <strain evidence="3">Y72</strain>
    </source>
</reference>
<dbReference type="Gene3D" id="3.40.1360.10">
    <property type="match status" value="1"/>
</dbReference>
<dbReference type="GO" id="GO:0003677">
    <property type="term" value="F:DNA binding"/>
    <property type="evidence" value="ECO:0007669"/>
    <property type="project" value="InterPro"/>
</dbReference>
<accession>A0A0S6UFG0</accession>
<evidence type="ECO:0000259" key="1">
    <source>
        <dbReference type="Pfam" id="PF09983"/>
    </source>
</evidence>
<dbReference type="InterPro" id="IPR036078">
    <property type="entry name" value="Spo11/TopoVI_A_sf"/>
</dbReference>